<dbReference type="EMBL" id="GG692431">
    <property type="protein sequence ID" value="EER38684.1"/>
    <property type="molecule type" value="Genomic_DNA"/>
</dbReference>
<sequence length="105" mass="12445">MRRQFIKEVNAYYLFERNKIDGDIPSASRGWWAPPTYAMKMLLNALGIVYLNIIALQRIPRFYAVYLQWRRHTLDDEGEIWEEQYPEWAPSRKFFEGTCGGLLGP</sequence>
<evidence type="ECO:0000313" key="2">
    <source>
        <dbReference type="Proteomes" id="UP000002624"/>
    </source>
</evidence>
<dbReference type="VEuPathDB" id="FungiDB:HCDG_07553"/>
<gene>
    <name evidence="1" type="ORF">HCDG_07553</name>
</gene>
<organism evidence="1 2">
    <name type="scientific">Ajellomyces capsulatus (strain H143)</name>
    <name type="common">Darling's disease fungus</name>
    <name type="synonym">Histoplasma capsulatum</name>
    <dbReference type="NCBI Taxonomy" id="544712"/>
    <lineage>
        <taxon>Eukaryota</taxon>
        <taxon>Fungi</taxon>
        <taxon>Dikarya</taxon>
        <taxon>Ascomycota</taxon>
        <taxon>Pezizomycotina</taxon>
        <taxon>Eurotiomycetes</taxon>
        <taxon>Eurotiomycetidae</taxon>
        <taxon>Onygenales</taxon>
        <taxon>Ajellomycetaceae</taxon>
        <taxon>Histoplasma</taxon>
    </lineage>
</organism>
<reference evidence="2" key="1">
    <citation type="submission" date="2009-05" db="EMBL/GenBank/DDBJ databases">
        <title>The genome sequence of Ajellomyces capsulatus strain H143.</title>
        <authorList>
            <person name="Champion M."/>
            <person name="Cuomo C.A."/>
            <person name="Ma L.-J."/>
            <person name="Henn M.R."/>
            <person name="Sil A."/>
            <person name="Goldman B."/>
            <person name="Young S.K."/>
            <person name="Kodira C.D."/>
            <person name="Zeng Q."/>
            <person name="Koehrsen M."/>
            <person name="Alvarado L."/>
            <person name="Berlin A.M."/>
            <person name="Borenstein D."/>
            <person name="Chen Z."/>
            <person name="Engels R."/>
            <person name="Freedman E."/>
            <person name="Gellesch M."/>
            <person name="Goldberg J."/>
            <person name="Griggs A."/>
            <person name="Gujja S."/>
            <person name="Heiman D.I."/>
            <person name="Hepburn T.A."/>
            <person name="Howarth C."/>
            <person name="Jen D."/>
            <person name="Larson L."/>
            <person name="Lewis B."/>
            <person name="Mehta T."/>
            <person name="Park D."/>
            <person name="Pearson M."/>
            <person name="Roberts A."/>
            <person name="Saif S."/>
            <person name="Shea T.D."/>
            <person name="Shenoy N."/>
            <person name="Sisk P."/>
            <person name="Stolte C."/>
            <person name="Sykes S."/>
            <person name="Walk T."/>
            <person name="White J."/>
            <person name="Yandava C."/>
            <person name="Klein B."/>
            <person name="McEwen J.G."/>
            <person name="Puccia R."/>
            <person name="Goldman G.H."/>
            <person name="Felipe M.S."/>
            <person name="Nino-Vega G."/>
            <person name="San-Blas G."/>
            <person name="Taylor J.W."/>
            <person name="Mendoza L."/>
            <person name="Galagan J.E."/>
            <person name="Nusbaum C."/>
            <person name="Birren B.W."/>
        </authorList>
    </citation>
    <scope>NUCLEOTIDE SEQUENCE [LARGE SCALE GENOMIC DNA]</scope>
    <source>
        <strain evidence="2">H143</strain>
    </source>
</reference>
<dbReference type="AlphaFoldDB" id="C6HLT4"/>
<protein>
    <submittedName>
        <fullName evidence="1">Uncharacterized protein</fullName>
    </submittedName>
</protein>
<dbReference type="Proteomes" id="UP000002624">
    <property type="component" value="Unassembled WGS sequence"/>
</dbReference>
<dbReference type="HOGENOM" id="CLU_2235773_0_0_1"/>
<accession>C6HLT4</accession>
<evidence type="ECO:0000313" key="1">
    <source>
        <dbReference type="EMBL" id="EER38684.1"/>
    </source>
</evidence>
<proteinExistence type="predicted"/>
<name>C6HLT4_AJECH</name>